<dbReference type="InterPro" id="IPR001851">
    <property type="entry name" value="ABC_transp_permease"/>
</dbReference>
<feature type="transmembrane region" description="Helical" evidence="6">
    <location>
        <begin position="321"/>
        <end position="343"/>
    </location>
</feature>
<evidence type="ECO:0000256" key="5">
    <source>
        <dbReference type="ARBA" id="ARBA00023136"/>
    </source>
</evidence>
<evidence type="ECO:0000256" key="6">
    <source>
        <dbReference type="SAM" id="Phobius"/>
    </source>
</evidence>
<reference evidence="7" key="1">
    <citation type="submission" date="2020-10" db="EMBL/GenBank/DDBJ databases">
        <authorList>
            <person name="Gilroy R."/>
        </authorList>
    </citation>
    <scope>NUCLEOTIDE SEQUENCE</scope>
    <source>
        <strain evidence="7">ChiSjej1B19-7085</strain>
    </source>
</reference>
<evidence type="ECO:0000313" key="7">
    <source>
        <dbReference type="EMBL" id="HIR57383.1"/>
    </source>
</evidence>
<keyword evidence="5 6" id="KW-0472">Membrane</keyword>
<evidence type="ECO:0000256" key="3">
    <source>
        <dbReference type="ARBA" id="ARBA00022692"/>
    </source>
</evidence>
<feature type="transmembrane region" description="Helical" evidence="6">
    <location>
        <begin position="145"/>
        <end position="166"/>
    </location>
</feature>
<reference evidence="7" key="2">
    <citation type="journal article" date="2021" name="PeerJ">
        <title>Extensive microbial diversity within the chicken gut microbiome revealed by metagenomics and culture.</title>
        <authorList>
            <person name="Gilroy R."/>
            <person name="Ravi A."/>
            <person name="Getino M."/>
            <person name="Pursley I."/>
            <person name="Horton D.L."/>
            <person name="Alikhan N.F."/>
            <person name="Baker D."/>
            <person name="Gharbi K."/>
            <person name="Hall N."/>
            <person name="Watson M."/>
            <person name="Adriaenssens E.M."/>
            <person name="Foster-Nyarko E."/>
            <person name="Jarju S."/>
            <person name="Secka A."/>
            <person name="Antonio M."/>
            <person name="Oren A."/>
            <person name="Chaudhuri R.R."/>
            <person name="La Ragione R."/>
            <person name="Hildebrand F."/>
            <person name="Pallen M.J."/>
        </authorList>
    </citation>
    <scope>NUCLEOTIDE SEQUENCE</scope>
    <source>
        <strain evidence="7">ChiSjej1B19-7085</strain>
    </source>
</reference>
<evidence type="ECO:0000313" key="8">
    <source>
        <dbReference type="Proteomes" id="UP000886785"/>
    </source>
</evidence>
<feature type="transmembrane region" description="Helical" evidence="6">
    <location>
        <begin position="87"/>
        <end position="103"/>
    </location>
</feature>
<dbReference type="EMBL" id="DVHF01000080">
    <property type="protein sequence ID" value="HIR57383.1"/>
    <property type="molecule type" value="Genomic_DNA"/>
</dbReference>
<dbReference type="CDD" id="cd06580">
    <property type="entry name" value="TM_PBP1_transp_TpRbsC_like"/>
    <property type="match status" value="1"/>
</dbReference>
<feature type="transmembrane region" description="Helical" evidence="6">
    <location>
        <begin position="54"/>
        <end position="75"/>
    </location>
</feature>
<name>A0A9D1J1K0_9FIRM</name>
<organism evidence="7 8">
    <name type="scientific">Candidatus Gallacutalibacter pullicola</name>
    <dbReference type="NCBI Taxonomy" id="2840830"/>
    <lineage>
        <taxon>Bacteria</taxon>
        <taxon>Bacillati</taxon>
        <taxon>Bacillota</taxon>
        <taxon>Clostridia</taxon>
        <taxon>Eubacteriales</taxon>
        <taxon>Candidatus Gallacutalibacter</taxon>
    </lineage>
</organism>
<dbReference type="AlphaFoldDB" id="A0A9D1J1K0"/>
<evidence type="ECO:0000256" key="2">
    <source>
        <dbReference type="ARBA" id="ARBA00022475"/>
    </source>
</evidence>
<comment type="subcellular location">
    <subcellularLocation>
        <location evidence="1">Cell membrane</location>
        <topology evidence="1">Multi-pass membrane protein</topology>
    </subcellularLocation>
</comment>
<gene>
    <name evidence="7" type="ORF">IAA54_06915</name>
</gene>
<dbReference type="GO" id="GO:0022857">
    <property type="term" value="F:transmembrane transporter activity"/>
    <property type="evidence" value="ECO:0007669"/>
    <property type="project" value="InterPro"/>
</dbReference>
<dbReference type="PANTHER" id="PTHR47089:SF1">
    <property type="entry name" value="GUANOSINE ABC TRANSPORTER PERMEASE PROTEIN NUPP"/>
    <property type="match status" value="1"/>
</dbReference>
<keyword evidence="2" id="KW-1003">Cell membrane</keyword>
<evidence type="ECO:0000256" key="1">
    <source>
        <dbReference type="ARBA" id="ARBA00004651"/>
    </source>
</evidence>
<feature type="transmembrane region" description="Helical" evidence="6">
    <location>
        <begin position="274"/>
        <end position="301"/>
    </location>
</feature>
<feature type="transmembrane region" description="Helical" evidence="6">
    <location>
        <begin position="109"/>
        <end position="133"/>
    </location>
</feature>
<comment type="caution">
    <text evidence="7">The sequence shown here is derived from an EMBL/GenBank/DDBJ whole genome shotgun (WGS) entry which is preliminary data.</text>
</comment>
<feature type="transmembrane region" description="Helical" evidence="6">
    <location>
        <begin position="12"/>
        <end position="34"/>
    </location>
</feature>
<keyword evidence="3 6" id="KW-0812">Transmembrane</keyword>
<dbReference type="Pfam" id="PF02653">
    <property type="entry name" value="BPD_transp_2"/>
    <property type="match status" value="1"/>
</dbReference>
<sequence>MEKLKQRLKKVSLTPLYSLLMALVIGGIIILGSGNNPFEIYGKLITGALGTRNGILQTLLQSTPLIFCGLSVAFGMRGGVLNLGVEGQLYMGALAATLVALGGEGLPSVVLIPLCLVAGMLGGAVWSLLPIVLKLKRGVHEVVTALMLNYIATLFIDFMTNYPLMAEGSSVAQSETFPEAAWLPKLFPRSQVTCGIFIGLALAVILAFVLKKTVLGYQITLVGQNELSAKAAGVPVGKVMVTTMLISGMCAGLAGTVEVMGTYNRLIMGFSPGYGFDGIAVAVLGSSPIMVVFSALLFGILRAGGTALQFGTNLSVKFISALQGIIIILIAAPALCSHLYAAIRKKKKTGKEELKNG</sequence>
<dbReference type="PANTHER" id="PTHR47089">
    <property type="entry name" value="ABC TRANSPORTER, PERMEASE PROTEIN"/>
    <property type="match status" value="1"/>
</dbReference>
<dbReference type="Proteomes" id="UP000886785">
    <property type="component" value="Unassembled WGS sequence"/>
</dbReference>
<keyword evidence="4 6" id="KW-1133">Transmembrane helix</keyword>
<protein>
    <submittedName>
        <fullName evidence="7">ABC transporter permease</fullName>
    </submittedName>
</protein>
<proteinExistence type="predicted"/>
<evidence type="ECO:0000256" key="4">
    <source>
        <dbReference type="ARBA" id="ARBA00022989"/>
    </source>
</evidence>
<feature type="transmembrane region" description="Helical" evidence="6">
    <location>
        <begin position="186"/>
        <end position="210"/>
    </location>
</feature>
<accession>A0A9D1J1K0</accession>
<dbReference type="GO" id="GO:0005886">
    <property type="term" value="C:plasma membrane"/>
    <property type="evidence" value="ECO:0007669"/>
    <property type="project" value="UniProtKB-SubCell"/>
</dbReference>